<name>A0A6L5JTC7_RHOTE</name>
<dbReference type="Pfam" id="PF02321">
    <property type="entry name" value="OEP"/>
    <property type="match status" value="2"/>
</dbReference>
<dbReference type="SUPFAM" id="SSF56954">
    <property type="entry name" value="Outer membrane efflux proteins (OEP)"/>
    <property type="match status" value="1"/>
</dbReference>
<dbReference type="GO" id="GO:0015562">
    <property type="term" value="F:efflux transmembrane transporter activity"/>
    <property type="evidence" value="ECO:0007669"/>
    <property type="project" value="InterPro"/>
</dbReference>
<dbReference type="EMBL" id="WIXJ01000001">
    <property type="protein sequence ID" value="MQY50281.1"/>
    <property type="molecule type" value="Genomic_DNA"/>
</dbReference>
<dbReference type="InterPro" id="IPR010131">
    <property type="entry name" value="MdtP/NodT-like"/>
</dbReference>
<reference evidence="2 3" key="1">
    <citation type="submission" date="2019-10" db="EMBL/GenBank/DDBJ databases">
        <title>Whole-genome sequence of the purple nonsulfur photosynthetic bacterium Rhodocyclus tenuis.</title>
        <authorList>
            <person name="Kyndt J.A."/>
            <person name="Meyer T.E."/>
        </authorList>
    </citation>
    <scope>NUCLEOTIDE SEQUENCE [LARGE SCALE GENOMIC DNA]</scope>
    <source>
        <strain evidence="2 3">DSM 110</strain>
    </source>
</reference>
<gene>
    <name evidence="2" type="ORF">GHK24_00585</name>
</gene>
<dbReference type="Proteomes" id="UP000480275">
    <property type="component" value="Unassembled WGS sequence"/>
</dbReference>
<dbReference type="InterPro" id="IPR003423">
    <property type="entry name" value="OMP_efflux"/>
</dbReference>
<dbReference type="PROSITE" id="PS51318">
    <property type="entry name" value="TAT"/>
    <property type="match status" value="1"/>
</dbReference>
<proteinExistence type="inferred from homology"/>
<dbReference type="OrthoDB" id="9772909at2"/>
<dbReference type="PANTHER" id="PTHR30203:SF24">
    <property type="entry name" value="BLR4935 PROTEIN"/>
    <property type="match status" value="1"/>
</dbReference>
<accession>A0A6L5JTC7</accession>
<dbReference type="AlphaFoldDB" id="A0A6L5JTC7"/>
<sequence>MPSPNRSLQRPLAAACAPSGRLRSSRRQLAALSATSALSALAISLSVAMPAPASAAEAQRQAGAAISGETYSLEQLLNLAKTVNRGVLAARDQVDAARSGIRTAGAFPNPEIEYLSGKSNARIPGTTAGDLRTITVTQPLPLPGQRGLREDAATAAADAASADLLAFEAETAARVKLAYFDVLRRDAEARAAQEDAALMAQIRKRIQLRVETGESARYELIKSDAELLNARKSEASAALRAQQARAALREAVGEGLPANFSVRGDLEADSGRGGELPTLAALREEVLSRNPELTRARAERQRAEHQLSLERSLRLPSVAVRASQEQDPELRSSRIGLVLTVPLWDQRSGPVGEASAQLARAGNALAAREFALTQALETAYRQFEIANTQVAALEGGIVRQAESALRVAEAAYRFGERGILDYLDAQRVFRAARNELITARYELVAARVDIERLRANR</sequence>
<evidence type="ECO:0000313" key="2">
    <source>
        <dbReference type="EMBL" id="MQY50281.1"/>
    </source>
</evidence>
<evidence type="ECO:0000313" key="3">
    <source>
        <dbReference type="Proteomes" id="UP000480275"/>
    </source>
</evidence>
<comment type="similarity">
    <text evidence="1">Belongs to the outer membrane factor (OMF) (TC 1.B.17) family.</text>
</comment>
<comment type="caution">
    <text evidence="2">The sequence shown here is derived from an EMBL/GenBank/DDBJ whole genome shotgun (WGS) entry which is preliminary data.</text>
</comment>
<dbReference type="InterPro" id="IPR006311">
    <property type="entry name" value="TAT_signal"/>
</dbReference>
<evidence type="ECO:0000256" key="1">
    <source>
        <dbReference type="ARBA" id="ARBA00007613"/>
    </source>
</evidence>
<protein>
    <submittedName>
        <fullName evidence="2">TolC family protein</fullName>
    </submittedName>
</protein>
<dbReference type="PANTHER" id="PTHR30203">
    <property type="entry name" value="OUTER MEMBRANE CATION EFFLUX PROTEIN"/>
    <property type="match status" value="1"/>
</dbReference>
<dbReference type="Gene3D" id="1.20.1600.10">
    <property type="entry name" value="Outer membrane efflux proteins (OEP)"/>
    <property type="match status" value="1"/>
</dbReference>
<organism evidence="2 3">
    <name type="scientific">Rhodocyclus tenuis</name>
    <name type="common">Rhodospirillum tenue</name>
    <dbReference type="NCBI Taxonomy" id="1066"/>
    <lineage>
        <taxon>Bacteria</taxon>
        <taxon>Pseudomonadati</taxon>
        <taxon>Pseudomonadota</taxon>
        <taxon>Betaproteobacteria</taxon>
        <taxon>Rhodocyclales</taxon>
        <taxon>Rhodocyclaceae</taxon>
        <taxon>Rhodocyclus</taxon>
    </lineage>
</organism>